<dbReference type="EMBL" id="JAENIL010000045">
    <property type="protein sequence ID" value="MBK1879337.1"/>
    <property type="molecule type" value="Genomic_DNA"/>
</dbReference>
<dbReference type="PANTHER" id="PTHR45953">
    <property type="entry name" value="IDURONATE 2-SULFATASE"/>
    <property type="match status" value="1"/>
</dbReference>
<dbReference type="Gene3D" id="3.40.720.10">
    <property type="entry name" value="Alkaline Phosphatase, subunit A"/>
    <property type="match status" value="1"/>
</dbReference>
<keyword evidence="5" id="KW-1185">Reference proteome</keyword>
<dbReference type="Proteomes" id="UP000617628">
    <property type="component" value="Unassembled WGS sequence"/>
</dbReference>
<keyword evidence="1" id="KW-0479">Metal-binding</keyword>
<evidence type="ECO:0000256" key="1">
    <source>
        <dbReference type="ARBA" id="ARBA00022723"/>
    </source>
</evidence>
<protein>
    <submittedName>
        <fullName evidence="4">Sulfatase-like hydrolase/transferase</fullName>
    </submittedName>
</protein>
<reference evidence="4" key="1">
    <citation type="submission" date="2021-01" db="EMBL/GenBank/DDBJ databases">
        <title>Modified the classification status of verrucomicrobia.</title>
        <authorList>
            <person name="Feng X."/>
        </authorList>
    </citation>
    <scope>NUCLEOTIDE SEQUENCE</scope>
    <source>
        <strain evidence="4">KCTC 13126</strain>
    </source>
</reference>
<dbReference type="GO" id="GO:0008484">
    <property type="term" value="F:sulfuric ester hydrolase activity"/>
    <property type="evidence" value="ECO:0007669"/>
    <property type="project" value="TreeGrafter"/>
</dbReference>
<keyword evidence="2 4" id="KW-0378">Hydrolase</keyword>
<dbReference type="GO" id="GO:0005737">
    <property type="term" value="C:cytoplasm"/>
    <property type="evidence" value="ECO:0007669"/>
    <property type="project" value="TreeGrafter"/>
</dbReference>
<dbReference type="PANTHER" id="PTHR45953:SF1">
    <property type="entry name" value="IDURONATE 2-SULFATASE"/>
    <property type="match status" value="1"/>
</dbReference>
<evidence type="ECO:0000256" key="2">
    <source>
        <dbReference type="ARBA" id="ARBA00022801"/>
    </source>
</evidence>
<comment type="caution">
    <text evidence="4">The sequence shown here is derived from an EMBL/GenBank/DDBJ whole genome shotgun (WGS) entry which is preliminary data.</text>
</comment>
<accession>A0A934VRF2</accession>
<name>A0A934VRF2_9BACT</name>
<gene>
    <name evidence="4" type="ORF">JIN87_20790</name>
</gene>
<organism evidence="4 5">
    <name type="scientific">Pelagicoccus mobilis</name>
    <dbReference type="NCBI Taxonomy" id="415221"/>
    <lineage>
        <taxon>Bacteria</taxon>
        <taxon>Pseudomonadati</taxon>
        <taxon>Verrucomicrobiota</taxon>
        <taxon>Opitutia</taxon>
        <taxon>Puniceicoccales</taxon>
        <taxon>Pelagicoccaceae</taxon>
        <taxon>Pelagicoccus</taxon>
    </lineage>
</organism>
<proteinExistence type="predicted"/>
<dbReference type="InterPro" id="IPR000917">
    <property type="entry name" value="Sulfatase_N"/>
</dbReference>
<evidence type="ECO:0000313" key="4">
    <source>
        <dbReference type="EMBL" id="MBK1879337.1"/>
    </source>
</evidence>
<dbReference type="RefSeq" id="WP_200357550.1">
    <property type="nucleotide sequence ID" value="NZ_JAENIL010000045.1"/>
</dbReference>
<dbReference type="SUPFAM" id="SSF53649">
    <property type="entry name" value="Alkaline phosphatase-like"/>
    <property type="match status" value="1"/>
</dbReference>
<evidence type="ECO:0000313" key="5">
    <source>
        <dbReference type="Proteomes" id="UP000617628"/>
    </source>
</evidence>
<dbReference type="Pfam" id="PF00884">
    <property type="entry name" value="Sulfatase"/>
    <property type="match status" value="1"/>
</dbReference>
<evidence type="ECO:0000259" key="3">
    <source>
        <dbReference type="Pfam" id="PF00884"/>
    </source>
</evidence>
<dbReference type="InterPro" id="IPR017850">
    <property type="entry name" value="Alkaline_phosphatase_core_sf"/>
</dbReference>
<sequence length="526" mass="59872">MSRIHKSLPLFLLLTSYFILPSFGSAERPNFLMIAVDDLNHYNAMLVDQPGNFLRKVYPNAATRTKIIARVAPNIERLANQSTTFTYTFSPQPLCGPCRTAALTGIPPHVSGYSEHSRHFRHSEAFEGVVTLPQYLGQNGYQTVGLGKIFHKPSVETKNGETHDWPDIAHSWDTWIERRMGMGGPDRIKRSISPYSPENGYYTFGSSNTPTERSWDYLNAEFAANLYTHGKAEIQDLHSKTHKVKLSGDTPFLLAVGLFAPHMPWDAPDEFYDLFPTSEMTGINQSLVDWVDEDVTDIPPTVRELFINEDFDLTLAAGERNGDAIEGWRRSVQAYLAATAYADHCLGQLVDAIETSPHKDNTVVMLFGDHGWQLGDKRRYRKHALWEGANHTTFMMRDPRRLASTQGAQCDRMVSLQYLYPTLTSLAGLKVPDHVHGYDMTPLLDNPQADFSEDVLMSNTEGNFTLRTQRWRYTRYLDGSRELYDMLADPYEFTNLVSNPEYKKQLKALDNQLTQVVNRDSTYYRN</sequence>
<dbReference type="GO" id="GO:0046872">
    <property type="term" value="F:metal ion binding"/>
    <property type="evidence" value="ECO:0007669"/>
    <property type="project" value="UniProtKB-KW"/>
</dbReference>
<feature type="domain" description="Sulfatase N-terminal" evidence="3">
    <location>
        <begin position="70"/>
        <end position="428"/>
    </location>
</feature>
<dbReference type="AlphaFoldDB" id="A0A934VRF2"/>